<protein>
    <submittedName>
        <fullName evidence="2">Uncharacterized protein</fullName>
    </submittedName>
</protein>
<name>U5EKX2_NOCAS</name>
<reference evidence="2 3" key="1">
    <citation type="journal article" date="2014" name="BMC Genomics">
        <title>Genome based analysis of type-I polyketide synthase and nonribosomal peptide synthetase gene clusters in seven strains of five representative Nocardia species.</title>
        <authorList>
            <person name="Komaki H."/>
            <person name="Ichikawa N."/>
            <person name="Hosoyama A."/>
            <person name="Takahashi-Nakaguchi A."/>
            <person name="Matsuzawa T."/>
            <person name="Suzuki K."/>
            <person name="Fujita N."/>
            <person name="Gonoi T."/>
        </authorList>
    </citation>
    <scope>NUCLEOTIDE SEQUENCE [LARGE SCALE GENOMIC DNA]</scope>
    <source>
        <strain evidence="2 3">NBRC 15531</strain>
    </source>
</reference>
<feature type="transmembrane region" description="Helical" evidence="1">
    <location>
        <begin position="100"/>
        <end position="124"/>
    </location>
</feature>
<keyword evidence="1" id="KW-0472">Membrane</keyword>
<accession>U5EKX2</accession>
<dbReference type="Proteomes" id="UP000017048">
    <property type="component" value="Unassembled WGS sequence"/>
</dbReference>
<dbReference type="EMBL" id="BAFO02000034">
    <property type="protein sequence ID" value="GAD87046.1"/>
    <property type="molecule type" value="Genomic_DNA"/>
</dbReference>
<dbReference type="STRING" id="1824.SAMN05444423_104118"/>
<dbReference type="AlphaFoldDB" id="U5EKX2"/>
<keyword evidence="1" id="KW-1133">Transmembrane helix</keyword>
<evidence type="ECO:0000313" key="2">
    <source>
        <dbReference type="EMBL" id="GAD87046.1"/>
    </source>
</evidence>
<keyword evidence="1" id="KW-0812">Transmembrane</keyword>
<gene>
    <name evidence="2" type="ORF">NCAST_34_01740</name>
</gene>
<keyword evidence="3" id="KW-1185">Reference proteome</keyword>
<comment type="caution">
    <text evidence="2">The sequence shown here is derived from an EMBL/GenBank/DDBJ whole genome shotgun (WGS) entry which is preliminary data.</text>
</comment>
<organism evidence="2 3">
    <name type="scientific">Nocardia asteroides NBRC 15531</name>
    <dbReference type="NCBI Taxonomy" id="1110697"/>
    <lineage>
        <taxon>Bacteria</taxon>
        <taxon>Bacillati</taxon>
        <taxon>Actinomycetota</taxon>
        <taxon>Actinomycetes</taxon>
        <taxon>Mycobacteriales</taxon>
        <taxon>Nocardiaceae</taxon>
        <taxon>Nocardia</taxon>
    </lineage>
</organism>
<dbReference type="GeneID" id="91515765"/>
<proteinExistence type="predicted"/>
<dbReference type="OrthoDB" id="9903805at2"/>
<sequence>MIAALPQRRRAGFLRLAVMLAALVGVALIQGAQCHAASMAGMTMPTIGTFATGPCGPITADADPGDHHDTAAAPIQDQPTVIADDLMAAPDDHQTEAAPAAGLAMACLAVFLALLTVLAIAGSLRRALLIGRYHQPPSPVLRSVLPRPPSLAELCILRT</sequence>
<evidence type="ECO:0000313" key="3">
    <source>
        <dbReference type="Proteomes" id="UP000017048"/>
    </source>
</evidence>
<dbReference type="RefSeq" id="WP_019045650.1">
    <property type="nucleotide sequence ID" value="NZ_BAFO02000034.1"/>
</dbReference>
<evidence type="ECO:0000256" key="1">
    <source>
        <dbReference type="SAM" id="Phobius"/>
    </source>
</evidence>